<organism evidence="5 6">
    <name type="scientific">Argiope bruennichi</name>
    <name type="common">Wasp spider</name>
    <name type="synonym">Aranea bruennichi</name>
    <dbReference type="NCBI Taxonomy" id="94029"/>
    <lineage>
        <taxon>Eukaryota</taxon>
        <taxon>Metazoa</taxon>
        <taxon>Ecdysozoa</taxon>
        <taxon>Arthropoda</taxon>
        <taxon>Chelicerata</taxon>
        <taxon>Arachnida</taxon>
        <taxon>Araneae</taxon>
        <taxon>Araneomorphae</taxon>
        <taxon>Entelegynae</taxon>
        <taxon>Araneoidea</taxon>
        <taxon>Araneidae</taxon>
        <taxon>Argiope</taxon>
    </lineage>
</organism>
<name>A0A8T0ELA6_ARGBR</name>
<dbReference type="PANTHER" id="PTHR44942:SF4">
    <property type="entry name" value="METHYLTRANSFERASE TYPE 11 DOMAIN-CONTAINING PROTEIN"/>
    <property type="match status" value="1"/>
</dbReference>
<dbReference type="InterPro" id="IPR029063">
    <property type="entry name" value="SAM-dependent_MTases_sf"/>
</dbReference>
<evidence type="ECO:0000259" key="4">
    <source>
        <dbReference type="Pfam" id="PF08241"/>
    </source>
</evidence>
<dbReference type="EMBL" id="JABXBU010002227">
    <property type="protein sequence ID" value="KAF8773009.1"/>
    <property type="molecule type" value="Genomic_DNA"/>
</dbReference>
<feature type="domain" description="Methyltransferase type 11" evidence="4">
    <location>
        <begin position="56"/>
        <end position="147"/>
    </location>
</feature>
<comment type="caution">
    <text evidence="5">The sequence shown here is derived from an EMBL/GenBank/DDBJ whole genome shotgun (WGS) entry which is preliminary data.</text>
</comment>
<dbReference type="InterPro" id="IPR051052">
    <property type="entry name" value="Diverse_substrate_MTase"/>
</dbReference>
<evidence type="ECO:0000256" key="3">
    <source>
        <dbReference type="ARBA" id="ARBA00022679"/>
    </source>
</evidence>
<reference evidence="5" key="2">
    <citation type="submission" date="2020-06" db="EMBL/GenBank/DDBJ databases">
        <authorList>
            <person name="Sheffer M."/>
        </authorList>
    </citation>
    <scope>NUCLEOTIDE SEQUENCE</scope>
</reference>
<gene>
    <name evidence="5" type="ORF">HNY73_015711</name>
</gene>
<evidence type="ECO:0000313" key="5">
    <source>
        <dbReference type="EMBL" id="KAF8773009.1"/>
    </source>
</evidence>
<reference evidence="5" key="1">
    <citation type="journal article" date="2020" name="bioRxiv">
        <title>Chromosome-level reference genome of the European wasp spider Argiope bruennichi: a resource for studies on range expansion and evolutionary adaptation.</title>
        <authorList>
            <person name="Sheffer M.M."/>
            <person name="Hoppe A."/>
            <person name="Krehenwinkel H."/>
            <person name="Uhl G."/>
            <person name="Kuss A.W."/>
            <person name="Jensen L."/>
            <person name="Jensen C."/>
            <person name="Gillespie R.G."/>
            <person name="Hoff K.J."/>
            <person name="Prost S."/>
        </authorList>
    </citation>
    <scope>NUCLEOTIDE SEQUENCE</scope>
</reference>
<sequence length="289" mass="32760">MESESVGIMSDKSKQFGEQYDANVYSSYRKDTPVELIEKIIDFLKEKVPEPLETAVDVGCGNGQSTVILAPYFKQVHGSDVSEAQIEQAKANRSLSNVTYAAGPAEKLPFCDGSVQLLTAATALHWFDLDTFLPEARRVLCVNGVMAVYGYLNMKPLFENPTRAKEVDELFDKYCKVLEPHHVMSKVSILQNRYKDVKFPFEEVNRCPDVRCCFEGKLPDVVNYVSTWSGYQNFKKVDNKGAEELLDYFRKRLYEIGATCSVSPEDSVTLYRDFQLILCRKTKDGSFAR</sequence>
<evidence type="ECO:0000313" key="6">
    <source>
        <dbReference type="Proteomes" id="UP000807504"/>
    </source>
</evidence>
<proteinExistence type="inferred from homology"/>
<dbReference type="Pfam" id="PF08241">
    <property type="entry name" value="Methyltransf_11"/>
    <property type="match status" value="1"/>
</dbReference>
<accession>A0A8T0ELA6</accession>
<keyword evidence="6" id="KW-1185">Reference proteome</keyword>
<protein>
    <submittedName>
        <fullName evidence="5">Putative methyltransferase-like protein</fullName>
    </submittedName>
</protein>
<keyword evidence="3" id="KW-0808">Transferase</keyword>
<keyword evidence="2 5" id="KW-0489">Methyltransferase</keyword>
<dbReference type="GO" id="GO:0008757">
    <property type="term" value="F:S-adenosylmethionine-dependent methyltransferase activity"/>
    <property type="evidence" value="ECO:0007669"/>
    <property type="project" value="InterPro"/>
</dbReference>
<evidence type="ECO:0000256" key="2">
    <source>
        <dbReference type="ARBA" id="ARBA00022603"/>
    </source>
</evidence>
<dbReference type="InterPro" id="IPR013216">
    <property type="entry name" value="Methyltransf_11"/>
</dbReference>
<dbReference type="Proteomes" id="UP000807504">
    <property type="component" value="Unassembled WGS sequence"/>
</dbReference>
<dbReference type="PANTHER" id="PTHR44942">
    <property type="entry name" value="METHYLTRANSF_11 DOMAIN-CONTAINING PROTEIN"/>
    <property type="match status" value="1"/>
</dbReference>
<dbReference type="CDD" id="cd02440">
    <property type="entry name" value="AdoMet_MTases"/>
    <property type="match status" value="1"/>
</dbReference>
<dbReference type="AlphaFoldDB" id="A0A8T0ELA6"/>
<dbReference type="GO" id="GO:0032259">
    <property type="term" value="P:methylation"/>
    <property type="evidence" value="ECO:0007669"/>
    <property type="project" value="UniProtKB-KW"/>
</dbReference>
<dbReference type="SUPFAM" id="SSF53335">
    <property type="entry name" value="S-adenosyl-L-methionine-dependent methyltransferases"/>
    <property type="match status" value="1"/>
</dbReference>
<evidence type="ECO:0000256" key="1">
    <source>
        <dbReference type="ARBA" id="ARBA00008361"/>
    </source>
</evidence>
<dbReference type="Gene3D" id="3.40.50.150">
    <property type="entry name" value="Vaccinia Virus protein VP39"/>
    <property type="match status" value="1"/>
</dbReference>
<comment type="similarity">
    <text evidence="1">Belongs to the methyltransferase superfamily.</text>
</comment>